<comment type="caution">
    <text evidence="3">The sequence shown here is derived from an EMBL/GenBank/DDBJ whole genome shotgun (WGS) entry which is preliminary data.</text>
</comment>
<dbReference type="InterPro" id="IPR051199">
    <property type="entry name" value="LPS_LOS_Heptosyltrfase"/>
</dbReference>
<organism evidence="3 4">
    <name type="scientific">Longimycelium tulufanense</name>
    <dbReference type="NCBI Taxonomy" id="907463"/>
    <lineage>
        <taxon>Bacteria</taxon>
        <taxon>Bacillati</taxon>
        <taxon>Actinomycetota</taxon>
        <taxon>Actinomycetes</taxon>
        <taxon>Pseudonocardiales</taxon>
        <taxon>Pseudonocardiaceae</taxon>
        <taxon>Longimycelium</taxon>
    </lineage>
</organism>
<keyword evidence="2 3" id="KW-0808">Transferase</keyword>
<dbReference type="RefSeq" id="WP_229685898.1">
    <property type="nucleotide sequence ID" value="NZ_BMMK01000002.1"/>
</dbReference>
<proteinExistence type="predicted"/>
<dbReference type="GO" id="GO:0005829">
    <property type="term" value="C:cytosol"/>
    <property type="evidence" value="ECO:0007669"/>
    <property type="project" value="TreeGrafter"/>
</dbReference>
<keyword evidence="1" id="KW-0328">Glycosyltransferase</keyword>
<evidence type="ECO:0000313" key="4">
    <source>
        <dbReference type="Proteomes" id="UP000637578"/>
    </source>
</evidence>
<dbReference type="InterPro" id="IPR002201">
    <property type="entry name" value="Glyco_trans_9"/>
</dbReference>
<reference evidence="3" key="2">
    <citation type="submission" date="2020-09" db="EMBL/GenBank/DDBJ databases">
        <authorList>
            <person name="Sun Q."/>
            <person name="Zhou Y."/>
        </authorList>
    </citation>
    <scope>NUCLEOTIDE SEQUENCE</scope>
    <source>
        <strain evidence="3">CGMCC 4.5737</strain>
    </source>
</reference>
<dbReference type="Pfam" id="PF01075">
    <property type="entry name" value="Glyco_transf_9"/>
    <property type="match status" value="1"/>
</dbReference>
<dbReference type="GO" id="GO:0008713">
    <property type="term" value="F:ADP-heptose-lipopolysaccharide heptosyltransferase activity"/>
    <property type="evidence" value="ECO:0007669"/>
    <property type="project" value="TreeGrafter"/>
</dbReference>
<dbReference type="PANTHER" id="PTHR30160:SF1">
    <property type="entry name" value="LIPOPOLYSACCHARIDE 1,2-N-ACETYLGLUCOSAMINETRANSFERASE-RELATED"/>
    <property type="match status" value="1"/>
</dbReference>
<name>A0A8J3FUN0_9PSEU</name>
<dbReference type="EMBL" id="BMMK01000002">
    <property type="protein sequence ID" value="GGM36626.1"/>
    <property type="molecule type" value="Genomic_DNA"/>
</dbReference>
<evidence type="ECO:0000256" key="1">
    <source>
        <dbReference type="ARBA" id="ARBA00022676"/>
    </source>
</evidence>
<dbReference type="SUPFAM" id="SSF53756">
    <property type="entry name" value="UDP-Glycosyltransferase/glycogen phosphorylase"/>
    <property type="match status" value="1"/>
</dbReference>
<dbReference type="Gene3D" id="3.40.50.2000">
    <property type="entry name" value="Glycogen Phosphorylase B"/>
    <property type="match status" value="2"/>
</dbReference>
<reference evidence="3" key="1">
    <citation type="journal article" date="2014" name="Int. J. Syst. Evol. Microbiol.">
        <title>Complete genome sequence of Corynebacterium casei LMG S-19264T (=DSM 44701T), isolated from a smear-ripened cheese.</title>
        <authorList>
            <consortium name="US DOE Joint Genome Institute (JGI-PGF)"/>
            <person name="Walter F."/>
            <person name="Albersmeier A."/>
            <person name="Kalinowski J."/>
            <person name="Ruckert C."/>
        </authorList>
    </citation>
    <scope>NUCLEOTIDE SEQUENCE</scope>
    <source>
        <strain evidence="3">CGMCC 4.5737</strain>
    </source>
</reference>
<sequence>MIPGQRVPVRQLTAMARGRRRLRPRPTGHPAADCGAPPRWRELRRVLVVRPDNLGDVVMLTPALRALRRAAPTAHIDLLASPAGAAARQLLPDVDGMLVVSPSWQDASARPAGDATRVSWREQALVKMVATRDYDAMLVFTSARQSPWPAAHVGLLAGVGIRAVHSAEFGGAVATHWVTPPPEQTHQVDRCLHLLRALGVPDAGRELRLRVPPDAEATAAQALARAEVGVDQPFTVLAPGGSCSAKCYPADRFAAAARRVAEDGLPVLVTGSDSERELLARVAELAGHPDVRVLEPVSVPVLTAVVAAAGVVLCNNSGCMHLADAMRTPVVVAYAGTERLEEMRPRSAPAALLRRAVSCAPCRQFRCPYRQECLDVAPAELAFAALRLAVRGERAPVPAGEGSMP</sequence>
<dbReference type="CDD" id="cd03789">
    <property type="entry name" value="GT9_LPS_heptosyltransferase"/>
    <property type="match status" value="1"/>
</dbReference>
<gene>
    <name evidence="3" type="ORF">GCM10012275_04780</name>
</gene>
<protein>
    <submittedName>
        <fullName evidence="3">Glycosyl transferase</fullName>
    </submittedName>
</protein>
<dbReference type="Proteomes" id="UP000637578">
    <property type="component" value="Unassembled WGS sequence"/>
</dbReference>
<dbReference type="PANTHER" id="PTHR30160">
    <property type="entry name" value="TETRAACYLDISACCHARIDE 4'-KINASE-RELATED"/>
    <property type="match status" value="1"/>
</dbReference>
<evidence type="ECO:0000256" key="2">
    <source>
        <dbReference type="ARBA" id="ARBA00022679"/>
    </source>
</evidence>
<keyword evidence="4" id="KW-1185">Reference proteome</keyword>
<accession>A0A8J3FUN0</accession>
<dbReference type="GO" id="GO:0009244">
    <property type="term" value="P:lipopolysaccharide core region biosynthetic process"/>
    <property type="evidence" value="ECO:0007669"/>
    <property type="project" value="TreeGrafter"/>
</dbReference>
<dbReference type="AlphaFoldDB" id="A0A8J3FUN0"/>
<evidence type="ECO:0000313" key="3">
    <source>
        <dbReference type="EMBL" id="GGM36626.1"/>
    </source>
</evidence>